<dbReference type="PANTHER" id="PTHR24366:SF96">
    <property type="entry name" value="LEUCINE RICH REPEAT CONTAINING 53"/>
    <property type="match status" value="1"/>
</dbReference>
<evidence type="ECO:0000313" key="5">
    <source>
        <dbReference type="EMBL" id="PIK57269.1"/>
    </source>
</evidence>
<keyword evidence="5" id="KW-0675">Receptor</keyword>
<keyword evidence="6" id="KW-1185">Reference proteome</keyword>
<evidence type="ECO:0000256" key="2">
    <source>
        <dbReference type="ARBA" id="ARBA00022737"/>
    </source>
</evidence>
<reference evidence="5 6" key="1">
    <citation type="journal article" date="2017" name="PLoS Biol.">
        <title>The sea cucumber genome provides insights into morphological evolution and visceral regeneration.</title>
        <authorList>
            <person name="Zhang X."/>
            <person name="Sun L."/>
            <person name="Yuan J."/>
            <person name="Sun Y."/>
            <person name="Gao Y."/>
            <person name="Zhang L."/>
            <person name="Li S."/>
            <person name="Dai H."/>
            <person name="Hamel J.F."/>
            <person name="Liu C."/>
            <person name="Yu Y."/>
            <person name="Liu S."/>
            <person name="Lin W."/>
            <person name="Guo K."/>
            <person name="Jin S."/>
            <person name="Xu P."/>
            <person name="Storey K.B."/>
            <person name="Huan P."/>
            <person name="Zhang T."/>
            <person name="Zhou Y."/>
            <person name="Zhang J."/>
            <person name="Lin C."/>
            <person name="Li X."/>
            <person name="Xing L."/>
            <person name="Huo D."/>
            <person name="Sun M."/>
            <person name="Wang L."/>
            <person name="Mercier A."/>
            <person name="Li F."/>
            <person name="Yang H."/>
            <person name="Xiang J."/>
        </authorList>
    </citation>
    <scope>NUCLEOTIDE SEQUENCE [LARGE SCALE GENOMIC DNA]</scope>
    <source>
        <strain evidence="5">Shaxun</strain>
        <tissue evidence="5">Muscle</tissue>
    </source>
</reference>
<keyword evidence="1" id="KW-0433">Leucine-rich repeat</keyword>
<dbReference type="Pfam" id="PF13855">
    <property type="entry name" value="LRR_8"/>
    <property type="match status" value="1"/>
</dbReference>
<keyword evidence="2" id="KW-0677">Repeat</keyword>
<dbReference type="STRING" id="307972.A0A2G8LAH8"/>
<feature type="region of interest" description="Disordered" evidence="3">
    <location>
        <begin position="158"/>
        <end position="192"/>
    </location>
</feature>
<dbReference type="AlphaFoldDB" id="A0A2G8LAH8"/>
<dbReference type="InterPro" id="IPR001611">
    <property type="entry name" value="Leu-rich_rpt"/>
</dbReference>
<dbReference type="EMBL" id="MRZV01000148">
    <property type="protein sequence ID" value="PIK57269.1"/>
    <property type="molecule type" value="Genomic_DNA"/>
</dbReference>
<keyword evidence="4" id="KW-0812">Transmembrane</keyword>
<accession>A0A2G8LAH8</accession>
<feature type="transmembrane region" description="Helical" evidence="4">
    <location>
        <begin position="199"/>
        <end position="226"/>
    </location>
</feature>
<proteinExistence type="predicted"/>
<evidence type="ECO:0000256" key="4">
    <source>
        <dbReference type="SAM" id="Phobius"/>
    </source>
</evidence>
<feature type="compositionally biased region" description="Low complexity" evidence="3">
    <location>
        <begin position="158"/>
        <end position="173"/>
    </location>
</feature>
<dbReference type="Proteomes" id="UP000230750">
    <property type="component" value="Unassembled WGS sequence"/>
</dbReference>
<keyword evidence="4" id="KW-1133">Transmembrane helix</keyword>
<organism evidence="5 6">
    <name type="scientific">Stichopus japonicus</name>
    <name type="common">Sea cucumber</name>
    <dbReference type="NCBI Taxonomy" id="307972"/>
    <lineage>
        <taxon>Eukaryota</taxon>
        <taxon>Metazoa</taxon>
        <taxon>Echinodermata</taxon>
        <taxon>Eleutherozoa</taxon>
        <taxon>Echinozoa</taxon>
        <taxon>Holothuroidea</taxon>
        <taxon>Aspidochirotacea</taxon>
        <taxon>Aspidochirotida</taxon>
        <taxon>Stichopodidae</taxon>
        <taxon>Apostichopus</taxon>
    </lineage>
</organism>
<dbReference type="InterPro" id="IPR032675">
    <property type="entry name" value="LRR_dom_sf"/>
</dbReference>
<feature type="transmembrane region" description="Helical" evidence="4">
    <location>
        <begin position="238"/>
        <end position="261"/>
    </location>
</feature>
<dbReference type="SMART" id="SM00369">
    <property type="entry name" value="LRR_TYP"/>
    <property type="match status" value="2"/>
</dbReference>
<name>A0A2G8LAH8_STIJA</name>
<evidence type="ECO:0000256" key="3">
    <source>
        <dbReference type="SAM" id="MobiDB-lite"/>
    </source>
</evidence>
<comment type="caution">
    <text evidence="5">The sequence shown here is derived from an EMBL/GenBank/DDBJ whole genome shotgun (WGS) entry which is preliminary data.</text>
</comment>
<evidence type="ECO:0000313" key="6">
    <source>
        <dbReference type="Proteomes" id="UP000230750"/>
    </source>
</evidence>
<dbReference type="OrthoDB" id="676979at2759"/>
<dbReference type="PANTHER" id="PTHR24366">
    <property type="entry name" value="IG(IMMUNOGLOBULIN) AND LRR(LEUCINE RICH REPEAT) DOMAINS"/>
    <property type="match status" value="1"/>
</dbReference>
<keyword evidence="4" id="KW-0472">Membrane</keyword>
<feature type="compositionally biased region" description="Basic and acidic residues" evidence="3">
    <location>
        <begin position="179"/>
        <end position="191"/>
    </location>
</feature>
<gene>
    <name evidence="5" type="ORF">BSL78_05839</name>
</gene>
<sequence>MDLSALLRIHLNSNQLTRIPNGLFEPLHHLKILDLSSNSIVDIYPWVFPFSSETINLANNRLQSIPRPLSSESLMELHTLDIRNNEISDATNVTYFIHETDNLLLDGNPFRCDCSFNDVREWIQRDETLRTSCTWTCVNTVTMEIVLARTLKPEDTACPADTTTTATASTPGDVTEESNTSKEDTSTEKTDNSSYSYPYVLRVIIAIAMGIVVIILEELLLIFICFRVWSFKYFRAGLKIVIIVICFITYLVASGGFGRVIRYVVFVLIP</sequence>
<dbReference type="Gene3D" id="3.80.10.10">
    <property type="entry name" value="Ribonuclease Inhibitor"/>
    <property type="match status" value="1"/>
</dbReference>
<protein>
    <submittedName>
        <fullName evidence="5">Variable lymphocyte receptor A</fullName>
    </submittedName>
</protein>
<evidence type="ECO:0000256" key="1">
    <source>
        <dbReference type="ARBA" id="ARBA00022614"/>
    </source>
</evidence>
<dbReference type="SUPFAM" id="SSF52058">
    <property type="entry name" value="L domain-like"/>
    <property type="match status" value="1"/>
</dbReference>
<dbReference type="InterPro" id="IPR003591">
    <property type="entry name" value="Leu-rich_rpt_typical-subtyp"/>
</dbReference>